<dbReference type="EMBL" id="FRAA01000001">
    <property type="protein sequence ID" value="SHJ60539.1"/>
    <property type="molecule type" value="Genomic_DNA"/>
</dbReference>
<feature type="signal peptide" evidence="1">
    <location>
        <begin position="1"/>
        <end position="23"/>
    </location>
</feature>
<evidence type="ECO:0000256" key="1">
    <source>
        <dbReference type="SAM" id="SignalP"/>
    </source>
</evidence>
<gene>
    <name evidence="2" type="ORF">SAMN04488028_101647</name>
</gene>
<protein>
    <submittedName>
        <fullName evidence="2">Uncharacterized protein</fullName>
    </submittedName>
</protein>
<organism evidence="2 3">
    <name type="scientific">Reichenbachiella agariperforans</name>
    <dbReference type="NCBI Taxonomy" id="156994"/>
    <lineage>
        <taxon>Bacteria</taxon>
        <taxon>Pseudomonadati</taxon>
        <taxon>Bacteroidota</taxon>
        <taxon>Cytophagia</taxon>
        <taxon>Cytophagales</taxon>
        <taxon>Reichenbachiellaceae</taxon>
        <taxon>Reichenbachiella</taxon>
    </lineage>
</organism>
<dbReference type="STRING" id="156994.SAMN04488028_101647"/>
<keyword evidence="3" id="KW-1185">Reference proteome</keyword>
<evidence type="ECO:0000313" key="2">
    <source>
        <dbReference type="EMBL" id="SHJ60539.1"/>
    </source>
</evidence>
<feature type="chain" id="PRO_5012838975" evidence="1">
    <location>
        <begin position="24"/>
        <end position="243"/>
    </location>
</feature>
<accession>A0A1M6KNM7</accession>
<proteinExistence type="predicted"/>
<sequence length="243" mass="28123">MFKRILYGVFLSLEMLLSNGLHAQVDVSILDLGGDLEAWYQETIALKNTPIAVGAYYHIQPQSIKEHQFFLSPVWEEGSVHISDEFFQDIRMLYNTYEDILIVENSGIYRSSYQPLKPNQQAIGSFSIHGAEFIRLDANEILPGGFYELLYEGGQARALVKRIKIKRVASQGIEYETQDVLYLQLGSVYHKYRGRKTFYELFPDHKKEIKSYIRSQGITNLNRHNESGFVYVLQFCEKFMPAL</sequence>
<evidence type="ECO:0000313" key="3">
    <source>
        <dbReference type="Proteomes" id="UP000184474"/>
    </source>
</evidence>
<dbReference type="Proteomes" id="UP000184474">
    <property type="component" value="Unassembled WGS sequence"/>
</dbReference>
<dbReference type="RefSeq" id="WP_073119344.1">
    <property type="nucleotide sequence ID" value="NZ_FRAA01000001.1"/>
</dbReference>
<name>A0A1M6KNM7_REIAG</name>
<reference evidence="3" key="1">
    <citation type="submission" date="2016-11" db="EMBL/GenBank/DDBJ databases">
        <authorList>
            <person name="Varghese N."/>
            <person name="Submissions S."/>
        </authorList>
    </citation>
    <scope>NUCLEOTIDE SEQUENCE [LARGE SCALE GENOMIC DNA]</scope>
    <source>
        <strain evidence="3">DSM 26134</strain>
    </source>
</reference>
<dbReference type="AlphaFoldDB" id="A0A1M6KNM7"/>
<keyword evidence="1" id="KW-0732">Signal</keyword>